<sequence>MSCVILAGETVALDNWCRNPGNRDLIIVSTIGEPLATRRIQNCRQVRFGEVCLFWTLAWDCRSFLLL</sequence>
<name>G3HQF7_CRIGR</name>
<dbReference type="EMBL" id="JH000611">
    <property type="protein sequence ID" value="EGV96949.1"/>
    <property type="molecule type" value="Genomic_DNA"/>
</dbReference>
<protein>
    <submittedName>
        <fullName evidence="1">Uncharacterized protein</fullName>
    </submittedName>
</protein>
<dbReference type="InParanoid" id="G3HQF7"/>
<evidence type="ECO:0000313" key="1">
    <source>
        <dbReference type="EMBL" id="EGV96949.1"/>
    </source>
</evidence>
<reference evidence="2" key="1">
    <citation type="journal article" date="2011" name="Nat. Biotechnol.">
        <title>The genomic sequence of the Chinese hamster ovary (CHO)-K1 cell line.</title>
        <authorList>
            <person name="Xu X."/>
            <person name="Nagarajan H."/>
            <person name="Lewis N.E."/>
            <person name="Pan S."/>
            <person name="Cai Z."/>
            <person name="Liu X."/>
            <person name="Chen W."/>
            <person name="Xie M."/>
            <person name="Wang W."/>
            <person name="Hammond S."/>
            <person name="Andersen M.R."/>
            <person name="Neff N."/>
            <person name="Passarelli B."/>
            <person name="Koh W."/>
            <person name="Fan H.C."/>
            <person name="Wang J."/>
            <person name="Gui Y."/>
            <person name="Lee K.H."/>
            <person name="Betenbaugh M.J."/>
            <person name="Quake S.R."/>
            <person name="Famili I."/>
            <person name="Palsson B.O."/>
            <person name="Wang J."/>
        </authorList>
    </citation>
    <scope>NUCLEOTIDE SEQUENCE [LARGE SCALE GENOMIC DNA]</scope>
    <source>
        <strain evidence="2">CHO K1 cell line</strain>
    </source>
</reference>
<dbReference type="Proteomes" id="UP000001075">
    <property type="component" value="Unassembled WGS sequence"/>
</dbReference>
<evidence type="ECO:0000313" key="2">
    <source>
        <dbReference type="Proteomes" id="UP000001075"/>
    </source>
</evidence>
<dbReference type="AlphaFoldDB" id="G3HQF7"/>
<accession>G3HQF7</accession>
<gene>
    <name evidence="1" type="ORF">I79_013057</name>
</gene>
<proteinExistence type="predicted"/>
<organism evidence="1 2">
    <name type="scientific">Cricetulus griseus</name>
    <name type="common">Chinese hamster</name>
    <name type="synonym">Cricetulus barabensis griseus</name>
    <dbReference type="NCBI Taxonomy" id="10029"/>
    <lineage>
        <taxon>Eukaryota</taxon>
        <taxon>Metazoa</taxon>
        <taxon>Chordata</taxon>
        <taxon>Craniata</taxon>
        <taxon>Vertebrata</taxon>
        <taxon>Euteleostomi</taxon>
        <taxon>Mammalia</taxon>
        <taxon>Eutheria</taxon>
        <taxon>Euarchontoglires</taxon>
        <taxon>Glires</taxon>
        <taxon>Rodentia</taxon>
        <taxon>Myomorpha</taxon>
        <taxon>Muroidea</taxon>
        <taxon>Cricetidae</taxon>
        <taxon>Cricetinae</taxon>
        <taxon>Cricetulus</taxon>
    </lineage>
</organism>